<evidence type="ECO:0000256" key="1">
    <source>
        <dbReference type="ARBA" id="ARBA00004571"/>
    </source>
</evidence>
<keyword evidence="7" id="KW-0732">Signal</keyword>
<evidence type="ECO:0000313" key="19">
    <source>
        <dbReference type="Proteomes" id="UP000256429"/>
    </source>
</evidence>
<sequence length="252" mass="27812">MKKNYVLNFSILILLLVTATSCVSKKKMIYFQNDEAISNELLKNYAPKIQTDDILNITVNALDAETAMPFNLYQGGGQNNNSTKPITYLVDIHGTITFPVLGKITVAGLTTNELKDKLIVALEAYIKQPIVNIRLENFRVSILGEVKSPGSFNLENEKVSIPEAIAMAGDLSIQGKRKNILLIRKNGENIESIRLDLTDKSIFKSPYYYLAQNDIVYVEPNKAKVNSSAIGTTSSLISIASALLSLVLILTR</sequence>
<keyword evidence="11 15" id="KW-0472">Membrane</keyword>
<dbReference type="GO" id="GO:0015288">
    <property type="term" value="F:porin activity"/>
    <property type="evidence" value="ECO:0007669"/>
    <property type="project" value="UniProtKB-KW"/>
</dbReference>
<evidence type="ECO:0000256" key="4">
    <source>
        <dbReference type="ARBA" id="ARBA00022452"/>
    </source>
</evidence>
<keyword evidence="15" id="KW-1133">Transmembrane helix</keyword>
<feature type="domain" description="Polysaccharide export protein N-terminal" evidence="16">
    <location>
        <begin position="45"/>
        <end position="135"/>
    </location>
</feature>
<dbReference type="GO" id="GO:0046930">
    <property type="term" value="C:pore complex"/>
    <property type="evidence" value="ECO:0007669"/>
    <property type="project" value="UniProtKB-KW"/>
</dbReference>
<dbReference type="PANTHER" id="PTHR33619:SF3">
    <property type="entry name" value="POLYSACCHARIDE EXPORT PROTEIN GFCE-RELATED"/>
    <property type="match status" value="1"/>
</dbReference>
<gene>
    <name evidence="18" type="ORF">BX611_0356</name>
</gene>
<accession>A0A3D9S165</accession>
<evidence type="ECO:0000259" key="17">
    <source>
        <dbReference type="Pfam" id="PF22461"/>
    </source>
</evidence>
<comment type="caution">
    <text evidence="18">The sequence shown here is derived from an EMBL/GenBank/DDBJ whole genome shotgun (WGS) entry which is preliminary data.</text>
</comment>
<evidence type="ECO:0000313" key="18">
    <source>
        <dbReference type="EMBL" id="REE83076.1"/>
    </source>
</evidence>
<keyword evidence="14" id="KW-0449">Lipoprotein</keyword>
<comment type="subcellular location">
    <subcellularLocation>
        <location evidence="1">Cell outer membrane</location>
        <topology evidence="1">Multi-pass membrane protein</topology>
    </subcellularLocation>
</comment>
<keyword evidence="3" id="KW-0813">Transport</keyword>
<dbReference type="EMBL" id="QTTQ01000009">
    <property type="protein sequence ID" value="REE83076.1"/>
    <property type="molecule type" value="Genomic_DNA"/>
</dbReference>
<dbReference type="RefSeq" id="WP_115877761.1">
    <property type="nucleotide sequence ID" value="NZ_QTTQ01000009.1"/>
</dbReference>
<evidence type="ECO:0000256" key="9">
    <source>
        <dbReference type="ARBA" id="ARBA00023065"/>
    </source>
</evidence>
<dbReference type="Gene3D" id="3.30.1950.10">
    <property type="entry name" value="wza like domain"/>
    <property type="match status" value="1"/>
</dbReference>
<evidence type="ECO:0000256" key="6">
    <source>
        <dbReference type="ARBA" id="ARBA00022692"/>
    </source>
</evidence>
<evidence type="ECO:0000256" key="14">
    <source>
        <dbReference type="ARBA" id="ARBA00023288"/>
    </source>
</evidence>
<evidence type="ECO:0000256" key="8">
    <source>
        <dbReference type="ARBA" id="ARBA00023047"/>
    </source>
</evidence>
<evidence type="ECO:0000256" key="2">
    <source>
        <dbReference type="ARBA" id="ARBA00009450"/>
    </source>
</evidence>
<keyword evidence="12" id="KW-0564">Palmitate</keyword>
<keyword evidence="5" id="KW-0762">Sugar transport</keyword>
<organism evidence="18 19">
    <name type="scientific">Lutibacter oceani</name>
    <dbReference type="NCBI Taxonomy" id="1853311"/>
    <lineage>
        <taxon>Bacteria</taxon>
        <taxon>Pseudomonadati</taxon>
        <taxon>Bacteroidota</taxon>
        <taxon>Flavobacteriia</taxon>
        <taxon>Flavobacteriales</taxon>
        <taxon>Flavobacteriaceae</taxon>
        <taxon>Lutibacter</taxon>
    </lineage>
</organism>
<evidence type="ECO:0000259" key="16">
    <source>
        <dbReference type="Pfam" id="PF02563"/>
    </source>
</evidence>
<dbReference type="InterPro" id="IPR003715">
    <property type="entry name" value="Poly_export_N"/>
</dbReference>
<dbReference type="GO" id="GO:0015159">
    <property type="term" value="F:polysaccharide transmembrane transporter activity"/>
    <property type="evidence" value="ECO:0007669"/>
    <property type="project" value="InterPro"/>
</dbReference>
<dbReference type="Proteomes" id="UP000256429">
    <property type="component" value="Unassembled WGS sequence"/>
</dbReference>
<dbReference type="Pfam" id="PF02563">
    <property type="entry name" value="Poly_export"/>
    <property type="match status" value="1"/>
</dbReference>
<keyword evidence="9" id="KW-0406">Ion transport</keyword>
<evidence type="ECO:0000256" key="3">
    <source>
        <dbReference type="ARBA" id="ARBA00022448"/>
    </source>
</evidence>
<feature type="transmembrane region" description="Helical" evidence="15">
    <location>
        <begin position="229"/>
        <end position="250"/>
    </location>
</feature>
<dbReference type="OrthoDB" id="662756at2"/>
<dbReference type="GO" id="GO:0006811">
    <property type="term" value="P:monoatomic ion transport"/>
    <property type="evidence" value="ECO:0007669"/>
    <property type="project" value="UniProtKB-KW"/>
</dbReference>
<evidence type="ECO:0000256" key="15">
    <source>
        <dbReference type="SAM" id="Phobius"/>
    </source>
</evidence>
<dbReference type="GO" id="GO:0009279">
    <property type="term" value="C:cell outer membrane"/>
    <property type="evidence" value="ECO:0007669"/>
    <property type="project" value="UniProtKB-SubCell"/>
</dbReference>
<keyword evidence="8" id="KW-0625">Polysaccharide transport</keyword>
<evidence type="ECO:0000256" key="7">
    <source>
        <dbReference type="ARBA" id="ARBA00022729"/>
    </source>
</evidence>
<protein>
    <submittedName>
        <fullName evidence="18">Polysaccharide export outer membrane protein</fullName>
    </submittedName>
</protein>
<reference evidence="18 19" key="1">
    <citation type="submission" date="2018-08" db="EMBL/GenBank/DDBJ databases">
        <title>Genomic Encyclopedia of Type Strains, Phase III (KMG-III): the genomes of soil and plant-associated and newly described type strains.</title>
        <authorList>
            <person name="Whitman W."/>
        </authorList>
    </citation>
    <scope>NUCLEOTIDE SEQUENCE [LARGE SCALE GENOMIC DNA]</scope>
    <source>
        <strain evidence="18 19">325-5</strain>
    </source>
</reference>
<dbReference type="AlphaFoldDB" id="A0A3D9S165"/>
<dbReference type="PANTHER" id="PTHR33619">
    <property type="entry name" value="POLYSACCHARIDE EXPORT PROTEIN GFCE-RELATED"/>
    <property type="match status" value="1"/>
</dbReference>
<comment type="similarity">
    <text evidence="2">Belongs to the BexD/CtrA/VexA family.</text>
</comment>
<name>A0A3D9S165_9FLAO</name>
<dbReference type="Pfam" id="PF22461">
    <property type="entry name" value="SLBB_2"/>
    <property type="match status" value="1"/>
</dbReference>
<evidence type="ECO:0000256" key="13">
    <source>
        <dbReference type="ARBA" id="ARBA00023237"/>
    </source>
</evidence>
<feature type="domain" description="SLBB" evidence="17">
    <location>
        <begin position="139"/>
        <end position="218"/>
    </location>
</feature>
<evidence type="ECO:0000256" key="11">
    <source>
        <dbReference type="ARBA" id="ARBA00023136"/>
    </source>
</evidence>
<keyword evidence="6 15" id="KW-0812">Transmembrane</keyword>
<proteinExistence type="inferred from homology"/>
<keyword evidence="13" id="KW-0998">Cell outer membrane</keyword>
<dbReference type="InterPro" id="IPR049712">
    <property type="entry name" value="Poly_export"/>
</dbReference>
<evidence type="ECO:0000256" key="5">
    <source>
        <dbReference type="ARBA" id="ARBA00022597"/>
    </source>
</evidence>
<dbReference type="PROSITE" id="PS51257">
    <property type="entry name" value="PROKAR_LIPOPROTEIN"/>
    <property type="match status" value="1"/>
</dbReference>
<keyword evidence="10" id="KW-0626">Porin</keyword>
<keyword evidence="19" id="KW-1185">Reference proteome</keyword>
<keyword evidence="4" id="KW-1134">Transmembrane beta strand</keyword>
<dbReference type="InterPro" id="IPR054765">
    <property type="entry name" value="SLBB_dom"/>
</dbReference>
<evidence type="ECO:0000256" key="12">
    <source>
        <dbReference type="ARBA" id="ARBA00023139"/>
    </source>
</evidence>
<evidence type="ECO:0000256" key="10">
    <source>
        <dbReference type="ARBA" id="ARBA00023114"/>
    </source>
</evidence>